<feature type="region of interest" description="Disordered" evidence="1">
    <location>
        <begin position="58"/>
        <end position="118"/>
    </location>
</feature>
<evidence type="ECO:0000256" key="2">
    <source>
        <dbReference type="SAM" id="Phobius"/>
    </source>
</evidence>
<feature type="compositionally biased region" description="Basic and acidic residues" evidence="1">
    <location>
        <begin position="67"/>
        <end position="76"/>
    </location>
</feature>
<feature type="compositionally biased region" description="Basic and acidic residues" evidence="1">
    <location>
        <begin position="83"/>
        <end position="92"/>
    </location>
</feature>
<sequence>MVTAGMADPVSSVAYAIEAALRAPNGYLSLLLPTMCLVLGLIALVILNYGCGYGQVGPAEPPGTPEALRHPAERKNAQPWAEAVKRGRHVSDTGEEALNRKRARSQTLVAVPPRRSGP</sequence>
<dbReference type="Proteomes" id="UP000199413">
    <property type="component" value="Unassembled WGS sequence"/>
</dbReference>
<dbReference type="AlphaFoldDB" id="A0A1C6S1G3"/>
<keyword evidence="2" id="KW-0812">Transmembrane</keyword>
<organism evidence="3 4">
    <name type="scientific">Micromonospora rhizosphaerae</name>
    <dbReference type="NCBI Taxonomy" id="568872"/>
    <lineage>
        <taxon>Bacteria</taxon>
        <taxon>Bacillati</taxon>
        <taxon>Actinomycetota</taxon>
        <taxon>Actinomycetes</taxon>
        <taxon>Micromonosporales</taxon>
        <taxon>Micromonosporaceae</taxon>
        <taxon>Micromonospora</taxon>
    </lineage>
</organism>
<gene>
    <name evidence="3" type="ORF">GA0070624_2715</name>
</gene>
<protein>
    <submittedName>
        <fullName evidence="3">Uncharacterized protein</fullName>
    </submittedName>
</protein>
<dbReference type="STRING" id="568872.GA0070624_2715"/>
<evidence type="ECO:0000313" key="4">
    <source>
        <dbReference type="Proteomes" id="UP000199413"/>
    </source>
</evidence>
<dbReference type="RefSeq" id="WP_091340971.1">
    <property type="nucleotide sequence ID" value="NZ_FMHV01000002.1"/>
</dbReference>
<evidence type="ECO:0000313" key="3">
    <source>
        <dbReference type="EMBL" id="SCL23320.1"/>
    </source>
</evidence>
<keyword evidence="2" id="KW-1133">Transmembrane helix</keyword>
<reference evidence="4" key="1">
    <citation type="submission" date="2016-06" db="EMBL/GenBank/DDBJ databases">
        <authorList>
            <person name="Varghese N."/>
            <person name="Submissions Spin"/>
        </authorList>
    </citation>
    <scope>NUCLEOTIDE SEQUENCE [LARGE SCALE GENOMIC DNA]</scope>
    <source>
        <strain evidence="4">DSM 45431</strain>
    </source>
</reference>
<name>A0A1C6S1G3_9ACTN</name>
<evidence type="ECO:0000256" key="1">
    <source>
        <dbReference type="SAM" id="MobiDB-lite"/>
    </source>
</evidence>
<keyword evidence="4" id="KW-1185">Reference proteome</keyword>
<dbReference type="EMBL" id="FMHV01000002">
    <property type="protein sequence ID" value="SCL23320.1"/>
    <property type="molecule type" value="Genomic_DNA"/>
</dbReference>
<feature type="transmembrane region" description="Helical" evidence="2">
    <location>
        <begin position="27"/>
        <end position="47"/>
    </location>
</feature>
<proteinExistence type="predicted"/>
<keyword evidence="2" id="KW-0472">Membrane</keyword>
<accession>A0A1C6S1G3</accession>